<protein>
    <submittedName>
        <fullName evidence="1">Uncharacterized protein</fullName>
    </submittedName>
</protein>
<accession>A0A7J6VYR2</accession>
<evidence type="ECO:0000313" key="2">
    <source>
        <dbReference type="Proteomes" id="UP000554482"/>
    </source>
</evidence>
<comment type="caution">
    <text evidence="1">The sequence shown here is derived from an EMBL/GenBank/DDBJ whole genome shotgun (WGS) entry which is preliminary data.</text>
</comment>
<name>A0A7J6VYR2_THATH</name>
<gene>
    <name evidence="1" type="ORF">FRX31_020576</name>
</gene>
<keyword evidence="2" id="KW-1185">Reference proteome</keyword>
<organism evidence="1 2">
    <name type="scientific">Thalictrum thalictroides</name>
    <name type="common">Rue-anemone</name>
    <name type="synonym">Anemone thalictroides</name>
    <dbReference type="NCBI Taxonomy" id="46969"/>
    <lineage>
        <taxon>Eukaryota</taxon>
        <taxon>Viridiplantae</taxon>
        <taxon>Streptophyta</taxon>
        <taxon>Embryophyta</taxon>
        <taxon>Tracheophyta</taxon>
        <taxon>Spermatophyta</taxon>
        <taxon>Magnoliopsida</taxon>
        <taxon>Ranunculales</taxon>
        <taxon>Ranunculaceae</taxon>
        <taxon>Thalictroideae</taxon>
        <taxon>Thalictrum</taxon>
    </lineage>
</organism>
<dbReference type="AlphaFoldDB" id="A0A7J6VYR2"/>
<dbReference type="EMBL" id="JABWDY010024950">
    <property type="protein sequence ID" value="KAF5189837.1"/>
    <property type="molecule type" value="Genomic_DNA"/>
</dbReference>
<evidence type="ECO:0000313" key="1">
    <source>
        <dbReference type="EMBL" id="KAF5189837.1"/>
    </source>
</evidence>
<reference evidence="1 2" key="1">
    <citation type="submission" date="2020-06" db="EMBL/GenBank/DDBJ databases">
        <title>Transcriptomic and genomic resources for Thalictrum thalictroides and T. hernandezii: Facilitating candidate gene discovery in an emerging model plant lineage.</title>
        <authorList>
            <person name="Arias T."/>
            <person name="Riano-Pachon D.M."/>
            <person name="Di Stilio V.S."/>
        </authorList>
    </citation>
    <scope>NUCLEOTIDE SEQUENCE [LARGE SCALE GENOMIC DNA]</scope>
    <source>
        <strain evidence="2">cv. WT478/WT964</strain>
        <tissue evidence="1">Leaves</tissue>
    </source>
</reference>
<sequence length="59" mass="6622">MRLYGIHSPKKTMDSNDTLLAEMADTAACKAQQVMEQPKIQFGSFTYNKEGSTHNWDGV</sequence>
<proteinExistence type="predicted"/>
<dbReference type="Proteomes" id="UP000554482">
    <property type="component" value="Unassembled WGS sequence"/>
</dbReference>